<accession>A0AAE3NMR7</accession>
<protein>
    <submittedName>
        <fullName evidence="1">Uncharacterized protein</fullName>
    </submittedName>
</protein>
<evidence type="ECO:0000313" key="2">
    <source>
        <dbReference type="Proteomes" id="UP001220964"/>
    </source>
</evidence>
<gene>
    <name evidence="1" type="ORF">P1J78_00040</name>
</gene>
<comment type="caution">
    <text evidence="1">The sequence shown here is derived from an EMBL/GenBank/DDBJ whole genome shotgun (WGS) entry which is preliminary data.</text>
</comment>
<keyword evidence="2" id="KW-1185">Reference proteome</keyword>
<proteinExistence type="predicted"/>
<reference evidence="1" key="1">
    <citation type="submission" date="2023-03" db="EMBL/GenBank/DDBJ databases">
        <title>Multiphase analysis and comparison of six strains from genera Psychromarinibacter, Lutimaribacter, and Maritimibacter, including a novel species: Psychromarinibacter sediminicola sp. nov.</title>
        <authorList>
            <person name="Wang Y.-H."/>
            <person name="Ye M.-Q."/>
            <person name="Du Z.-J."/>
        </authorList>
    </citation>
    <scope>NUCLEOTIDE SEQUENCE</scope>
    <source>
        <strain evidence="1">C21-152</strain>
    </source>
</reference>
<dbReference type="Proteomes" id="UP001220964">
    <property type="component" value="Unassembled WGS sequence"/>
</dbReference>
<name>A0AAE3NMR7_9RHOB</name>
<dbReference type="AlphaFoldDB" id="A0AAE3NMR7"/>
<sequence>MTLSVRAATLVFVRLPAAAAAKPGQTIGRIEYACNIFVGSA</sequence>
<dbReference type="EMBL" id="JARGYC010000001">
    <property type="protein sequence ID" value="MDF0599106.1"/>
    <property type="molecule type" value="Genomic_DNA"/>
</dbReference>
<organism evidence="1 2">
    <name type="scientific">Psychromarinibacter sediminicola</name>
    <dbReference type="NCBI Taxonomy" id="3033385"/>
    <lineage>
        <taxon>Bacteria</taxon>
        <taxon>Pseudomonadati</taxon>
        <taxon>Pseudomonadota</taxon>
        <taxon>Alphaproteobacteria</taxon>
        <taxon>Rhodobacterales</taxon>
        <taxon>Paracoccaceae</taxon>
        <taxon>Psychromarinibacter</taxon>
    </lineage>
</organism>
<evidence type="ECO:0000313" key="1">
    <source>
        <dbReference type="EMBL" id="MDF0599106.1"/>
    </source>
</evidence>